<reference evidence="2 3" key="1">
    <citation type="journal article" date="2023" name="Proc. Natl. Acad. Sci. U.S.A.">
        <title>A global phylogenomic analysis of the shiitake genus Lentinula.</title>
        <authorList>
            <person name="Sierra-Patev S."/>
            <person name="Min B."/>
            <person name="Naranjo-Ortiz M."/>
            <person name="Looney B."/>
            <person name="Konkel Z."/>
            <person name="Slot J.C."/>
            <person name="Sakamoto Y."/>
            <person name="Steenwyk J.L."/>
            <person name="Rokas A."/>
            <person name="Carro J."/>
            <person name="Camarero S."/>
            <person name="Ferreira P."/>
            <person name="Molpeceres G."/>
            <person name="Ruiz-Duenas F.J."/>
            <person name="Serrano A."/>
            <person name="Henrissat B."/>
            <person name="Drula E."/>
            <person name="Hughes K.W."/>
            <person name="Mata J.L."/>
            <person name="Ishikawa N.K."/>
            <person name="Vargas-Isla R."/>
            <person name="Ushijima S."/>
            <person name="Smith C.A."/>
            <person name="Donoghue J."/>
            <person name="Ahrendt S."/>
            <person name="Andreopoulos W."/>
            <person name="He G."/>
            <person name="LaButti K."/>
            <person name="Lipzen A."/>
            <person name="Ng V."/>
            <person name="Riley R."/>
            <person name="Sandor L."/>
            <person name="Barry K."/>
            <person name="Martinez A.T."/>
            <person name="Xiao Y."/>
            <person name="Gibbons J.G."/>
            <person name="Terashima K."/>
            <person name="Grigoriev I.V."/>
            <person name="Hibbett D."/>
        </authorList>
    </citation>
    <scope>NUCLEOTIDE SEQUENCE [LARGE SCALE GENOMIC DNA]</scope>
    <source>
        <strain evidence="2 3">TFB7810</strain>
    </source>
</reference>
<keyword evidence="3" id="KW-1185">Reference proteome</keyword>
<dbReference type="Proteomes" id="UP001142393">
    <property type="component" value="Unassembled WGS sequence"/>
</dbReference>
<accession>A0A9W8NTE0</accession>
<comment type="caution">
    <text evidence="2">The sequence shown here is derived from an EMBL/GenBank/DDBJ whole genome shotgun (WGS) entry which is preliminary data.</text>
</comment>
<dbReference type="InterPro" id="IPR014347">
    <property type="entry name" value="Tautomerase/MIF_sf"/>
</dbReference>
<proteinExistence type="predicted"/>
<evidence type="ECO:0000259" key="1">
    <source>
        <dbReference type="Pfam" id="PF14832"/>
    </source>
</evidence>
<name>A0A9W8NTE0_9AGAR</name>
<sequence length="108" mass="12573">MPFHRFYCSPNLFTKEEKQAIAKAITSFYHFLPPFLVIVNFIDVDKDNFYVGGEPNDRYIRINVMQSVKPVPGRAWVEAWEKTIEPFTKAKGIDYELQMGNDDVSTYS</sequence>
<evidence type="ECO:0000313" key="3">
    <source>
        <dbReference type="Proteomes" id="UP001142393"/>
    </source>
</evidence>
<dbReference type="Gene3D" id="3.30.429.10">
    <property type="entry name" value="Macrophage Migration Inhibitory Factor"/>
    <property type="match status" value="1"/>
</dbReference>
<dbReference type="InterPro" id="IPR028116">
    <property type="entry name" value="Cis-CaaD-like"/>
</dbReference>
<protein>
    <submittedName>
        <fullName evidence="2">Oxalocrotonate tautomerase</fullName>
    </submittedName>
</protein>
<dbReference type="SUPFAM" id="SSF55331">
    <property type="entry name" value="Tautomerase/MIF"/>
    <property type="match status" value="1"/>
</dbReference>
<organism evidence="2 3">
    <name type="scientific">Lentinula detonsa</name>
    <dbReference type="NCBI Taxonomy" id="2804962"/>
    <lineage>
        <taxon>Eukaryota</taxon>
        <taxon>Fungi</taxon>
        <taxon>Dikarya</taxon>
        <taxon>Basidiomycota</taxon>
        <taxon>Agaricomycotina</taxon>
        <taxon>Agaricomycetes</taxon>
        <taxon>Agaricomycetidae</taxon>
        <taxon>Agaricales</taxon>
        <taxon>Marasmiineae</taxon>
        <taxon>Omphalotaceae</taxon>
        <taxon>Lentinula</taxon>
    </lineage>
</organism>
<dbReference type="AlphaFoldDB" id="A0A9W8NTE0"/>
<evidence type="ECO:0000313" key="2">
    <source>
        <dbReference type="EMBL" id="KAJ3740364.1"/>
    </source>
</evidence>
<feature type="domain" description="Tautomerase cis-CaaD-like" evidence="1">
    <location>
        <begin position="1"/>
        <end position="101"/>
    </location>
</feature>
<dbReference type="EMBL" id="JANVFU010000014">
    <property type="protein sequence ID" value="KAJ3740364.1"/>
    <property type="molecule type" value="Genomic_DNA"/>
</dbReference>
<gene>
    <name evidence="2" type="ORF">DFH05DRAFT_399037</name>
</gene>
<dbReference type="Pfam" id="PF14832">
    <property type="entry name" value="Tautomerase_3"/>
    <property type="match status" value="1"/>
</dbReference>